<keyword evidence="2" id="KW-0813">Transport</keyword>
<feature type="transmembrane region" description="Helical" evidence="8">
    <location>
        <begin position="96"/>
        <end position="117"/>
    </location>
</feature>
<dbReference type="Gene3D" id="1.10.3720.10">
    <property type="entry name" value="MetI-like"/>
    <property type="match status" value="1"/>
</dbReference>
<sequence>MTSLPTSPAVLPSPGARPGGGARARLHSRRRNAAALYALPAFAWFVIFLVGPLASVFVMSMQNGTTLIAKSEFVGLRNFERVFADPLFWKAMSNTALQLVIVVPIMVVLGFMLGYYLFLKPPFAGALRIIFFTSSLLSASTKAMIFYSLLSPNGLVNQLLSAVGLDALTTSWLANSATALPVIMIVDLWAGIGFLAILFSAQLTSVSGDIIEASRIDGCGHWRSMWHVAFGMVQGFVGVIAMLQFLWTLFLSATNVLLLTKGGPGTSSQTLSFLIYTKAFEQSDIGYSQAVGVVLFVTGILGAILIRSVLRSRT</sequence>
<feature type="region of interest" description="Disordered" evidence="7">
    <location>
        <begin position="1"/>
        <end position="23"/>
    </location>
</feature>
<accession>A0ABT9BHX5</accession>
<protein>
    <submittedName>
        <fullName evidence="10">Sugar ABC transporter permease</fullName>
    </submittedName>
</protein>
<dbReference type="RefSeq" id="WP_305001055.1">
    <property type="nucleotide sequence ID" value="NZ_JAUQUB010000001.1"/>
</dbReference>
<feature type="transmembrane region" description="Helical" evidence="8">
    <location>
        <begin position="129"/>
        <end position="150"/>
    </location>
</feature>
<dbReference type="InterPro" id="IPR000515">
    <property type="entry name" value="MetI-like"/>
</dbReference>
<keyword evidence="4 8" id="KW-0812">Transmembrane</keyword>
<evidence type="ECO:0000256" key="6">
    <source>
        <dbReference type="ARBA" id="ARBA00023136"/>
    </source>
</evidence>
<feature type="transmembrane region" description="Helical" evidence="8">
    <location>
        <begin position="34"/>
        <end position="58"/>
    </location>
</feature>
<evidence type="ECO:0000256" key="1">
    <source>
        <dbReference type="ARBA" id="ARBA00004651"/>
    </source>
</evidence>
<evidence type="ECO:0000313" key="10">
    <source>
        <dbReference type="EMBL" id="MDO7880623.1"/>
    </source>
</evidence>
<keyword evidence="6 8" id="KW-0472">Membrane</keyword>
<dbReference type="SUPFAM" id="SSF161098">
    <property type="entry name" value="MetI-like"/>
    <property type="match status" value="1"/>
</dbReference>
<proteinExistence type="predicted"/>
<evidence type="ECO:0000256" key="3">
    <source>
        <dbReference type="ARBA" id="ARBA00022475"/>
    </source>
</evidence>
<name>A0ABT9BHX5_9MICO</name>
<organism evidence="10 11">
    <name type="scientific">Antiquaquibacter soli</name>
    <dbReference type="NCBI Taxonomy" id="3064523"/>
    <lineage>
        <taxon>Bacteria</taxon>
        <taxon>Bacillati</taxon>
        <taxon>Actinomycetota</taxon>
        <taxon>Actinomycetes</taxon>
        <taxon>Micrococcales</taxon>
        <taxon>Microbacteriaceae</taxon>
        <taxon>Antiquaquibacter</taxon>
    </lineage>
</organism>
<comment type="subcellular location">
    <subcellularLocation>
        <location evidence="1">Cell membrane</location>
        <topology evidence="1">Multi-pass membrane protein</topology>
    </subcellularLocation>
</comment>
<evidence type="ECO:0000256" key="8">
    <source>
        <dbReference type="SAM" id="Phobius"/>
    </source>
</evidence>
<feature type="transmembrane region" description="Helical" evidence="8">
    <location>
        <begin position="179"/>
        <end position="204"/>
    </location>
</feature>
<feature type="transmembrane region" description="Helical" evidence="8">
    <location>
        <begin position="290"/>
        <end position="310"/>
    </location>
</feature>
<dbReference type="InterPro" id="IPR050809">
    <property type="entry name" value="UgpAE/MalFG_permease"/>
</dbReference>
<dbReference type="EMBL" id="JAUQUB010000001">
    <property type="protein sequence ID" value="MDO7880623.1"/>
    <property type="molecule type" value="Genomic_DNA"/>
</dbReference>
<dbReference type="PANTHER" id="PTHR43227">
    <property type="entry name" value="BLL4140 PROTEIN"/>
    <property type="match status" value="1"/>
</dbReference>
<evidence type="ECO:0000256" key="7">
    <source>
        <dbReference type="SAM" id="MobiDB-lite"/>
    </source>
</evidence>
<dbReference type="PROSITE" id="PS50928">
    <property type="entry name" value="ABC_TM1"/>
    <property type="match status" value="1"/>
</dbReference>
<evidence type="ECO:0000256" key="5">
    <source>
        <dbReference type="ARBA" id="ARBA00022989"/>
    </source>
</evidence>
<dbReference type="InterPro" id="IPR035906">
    <property type="entry name" value="MetI-like_sf"/>
</dbReference>
<evidence type="ECO:0000259" key="9">
    <source>
        <dbReference type="PROSITE" id="PS50928"/>
    </source>
</evidence>
<dbReference type="PANTHER" id="PTHR43227:SF8">
    <property type="entry name" value="DIACETYLCHITOBIOSE UPTAKE SYSTEM PERMEASE PROTEIN DASB"/>
    <property type="match status" value="1"/>
</dbReference>
<gene>
    <name evidence="10" type="ORF">Q5716_00115</name>
</gene>
<feature type="domain" description="ABC transmembrane type-1" evidence="9">
    <location>
        <begin position="92"/>
        <end position="306"/>
    </location>
</feature>
<reference evidence="10 11" key="1">
    <citation type="submission" date="2023-07" db="EMBL/GenBank/DDBJ databases">
        <title>Protaetiibacter sp. nov WY-16 isolated from soil.</title>
        <authorList>
            <person name="Liu B."/>
            <person name="Wan Y."/>
        </authorList>
    </citation>
    <scope>NUCLEOTIDE SEQUENCE [LARGE SCALE GENOMIC DNA]</scope>
    <source>
        <strain evidence="10 11">WY-16</strain>
    </source>
</reference>
<dbReference type="CDD" id="cd06261">
    <property type="entry name" value="TM_PBP2"/>
    <property type="match status" value="1"/>
</dbReference>
<dbReference type="Proteomes" id="UP001241072">
    <property type="component" value="Unassembled WGS sequence"/>
</dbReference>
<evidence type="ECO:0000256" key="4">
    <source>
        <dbReference type="ARBA" id="ARBA00022692"/>
    </source>
</evidence>
<keyword evidence="5 8" id="KW-1133">Transmembrane helix</keyword>
<keyword evidence="11" id="KW-1185">Reference proteome</keyword>
<feature type="transmembrane region" description="Helical" evidence="8">
    <location>
        <begin position="225"/>
        <end position="250"/>
    </location>
</feature>
<evidence type="ECO:0000313" key="11">
    <source>
        <dbReference type="Proteomes" id="UP001241072"/>
    </source>
</evidence>
<evidence type="ECO:0000256" key="2">
    <source>
        <dbReference type="ARBA" id="ARBA00022448"/>
    </source>
</evidence>
<keyword evidence="3" id="KW-1003">Cell membrane</keyword>
<comment type="caution">
    <text evidence="10">The sequence shown here is derived from an EMBL/GenBank/DDBJ whole genome shotgun (WGS) entry which is preliminary data.</text>
</comment>